<dbReference type="InterPro" id="IPR012902">
    <property type="entry name" value="N_methyl_site"/>
</dbReference>
<protein>
    <recommendedName>
        <fullName evidence="4">General secretion pathway GspH domain-containing protein</fullName>
    </recommendedName>
</protein>
<dbReference type="Pfam" id="PF07963">
    <property type="entry name" value="N_methyl"/>
    <property type="match status" value="1"/>
</dbReference>
<keyword evidence="1" id="KW-0472">Membrane</keyword>
<dbReference type="InterPro" id="IPR045584">
    <property type="entry name" value="Pilin-like"/>
</dbReference>
<evidence type="ECO:0008006" key="4">
    <source>
        <dbReference type="Google" id="ProtNLM"/>
    </source>
</evidence>
<organism evidence="2 3">
    <name type="scientific">Candidatus Roizmanbacteria bacterium RIFCSPLOWO2_01_FULL_38_12</name>
    <dbReference type="NCBI Taxonomy" id="1802061"/>
    <lineage>
        <taxon>Bacteria</taxon>
        <taxon>Candidatus Roizmaniibacteriota</taxon>
    </lineage>
</organism>
<evidence type="ECO:0000256" key="1">
    <source>
        <dbReference type="SAM" id="Phobius"/>
    </source>
</evidence>
<comment type="caution">
    <text evidence="2">The sequence shown here is derived from an EMBL/GenBank/DDBJ whole genome shotgun (WGS) entry which is preliminary data.</text>
</comment>
<gene>
    <name evidence="2" type="ORF">A3A93_05770</name>
</gene>
<dbReference type="SUPFAM" id="SSF54523">
    <property type="entry name" value="Pili subunits"/>
    <property type="match status" value="1"/>
</dbReference>
<dbReference type="EMBL" id="MGAL01000034">
    <property type="protein sequence ID" value="OGK47270.1"/>
    <property type="molecule type" value="Genomic_DNA"/>
</dbReference>
<name>A0A1F7IV71_9BACT</name>
<dbReference type="AlphaFoldDB" id="A0A1F7IV71"/>
<evidence type="ECO:0000313" key="3">
    <source>
        <dbReference type="Proteomes" id="UP000177141"/>
    </source>
</evidence>
<keyword evidence="1" id="KW-1133">Transmembrane helix</keyword>
<dbReference type="Proteomes" id="UP000177141">
    <property type="component" value="Unassembled WGS sequence"/>
</dbReference>
<dbReference type="NCBIfam" id="TIGR02532">
    <property type="entry name" value="IV_pilin_GFxxxE"/>
    <property type="match status" value="1"/>
</dbReference>
<keyword evidence="1" id="KW-0812">Transmembrane</keyword>
<feature type="transmembrane region" description="Helical" evidence="1">
    <location>
        <begin position="7"/>
        <end position="28"/>
    </location>
</feature>
<dbReference type="STRING" id="1802061.A3A93_05770"/>
<reference evidence="2 3" key="1">
    <citation type="journal article" date="2016" name="Nat. Commun.">
        <title>Thousands of microbial genomes shed light on interconnected biogeochemical processes in an aquifer system.</title>
        <authorList>
            <person name="Anantharaman K."/>
            <person name="Brown C.T."/>
            <person name="Hug L.A."/>
            <person name="Sharon I."/>
            <person name="Castelle C.J."/>
            <person name="Probst A.J."/>
            <person name="Thomas B.C."/>
            <person name="Singh A."/>
            <person name="Wilkins M.J."/>
            <person name="Karaoz U."/>
            <person name="Brodie E.L."/>
            <person name="Williams K.H."/>
            <person name="Hubbard S.S."/>
            <person name="Banfield J.F."/>
        </authorList>
    </citation>
    <scope>NUCLEOTIDE SEQUENCE [LARGE SCALE GENOMIC DNA]</scope>
</reference>
<sequence length="162" mass="17810">MKNGFTLIELLIVISIASVLTSLSVLSLSNTQHSAYEQSSLEILLSDLKLQQLKSMAGETGLTSTIHEPFGIYFQEENYVLFRGQTYNPSDTDNFAVQLEEPLTFSSVTIPDSELVFAKGSGEITNFIDGQNEIEITNTVTSQQITITLNQYGVISSLAYAQ</sequence>
<evidence type="ECO:0000313" key="2">
    <source>
        <dbReference type="EMBL" id="OGK47270.1"/>
    </source>
</evidence>
<proteinExistence type="predicted"/>
<accession>A0A1F7IV71</accession>
<dbReference type="Gene3D" id="3.30.700.10">
    <property type="entry name" value="Glycoprotein, Type 4 Pilin"/>
    <property type="match status" value="1"/>
</dbReference>